<sequence>MFRSLLPWLAILVASAHPTHDIPARVGKTVPPLESYRLDTESTYTTLDQEGDVPFTVHRERSDDEIENGTVPYFVQSAISEAQAIVPGASFRVVDDFYVGTNSVGHVHFQQVIDGLDVDTAYLKVNILENGTVLSYGHSFILDFDEYLTVKKRDDNPITPQDAFETAVKLLNLPITGLASAVAEQTGDESFIIKHAEGCVTDPTAKLVYVVKDASLILAWRVEMDMESNWLVSYVDAASGNEITGVIELKNNASYEALPWGTMNPDEGPRELMVNPEDRASSPFGWHSDGTLSYTTLRGNNAFVTIGEKTSNKAVATSPSLIFSYPYSPATADWQSYVNASATEAFYTVNKFHDILYALGFDEAAGNFQSSNNGKGGIGGDAVEITIHTGASATMSTPVDGRAPRLSMGIWSDAGTPQRDSVFESTVLLHEYMHGVTVRLVGGPATSNCLGGSDGLSINEGYSDFVPTLLRVKSGDRRNKDYTIADWAVGRPLGLRSHYISTSLETTPLTFESLNALSSTGGFDVATVWATVLYEVFWNLADTYGIGEVNGVILDADGVPQGARYYFLRLILDSDALVPCSPNHLQARDAILQADRLLSGGANQCAIWKGFAKRGFGQDAVRGSGSQSRVNGFAVPSSC</sequence>
<keyword evidence="8 12" id="KW-0862">Zinc</keyword>
<dbReference type="EMBL" id="MAVT02000282">
    <property type="protein sequence ID" value="POS77298.1"/>
    <property type="molecule type" value="Genomic_DNA"/>
</dbReference>
<dbReference type="GO" id="GO:0008270">
    <property type="term" value="F:zinc ion binding"/>
    <property type="evidence" value="ECO:0007669"/>
    <property type="project" value="InterPro"/>
</dbReference>
<keyword evidence="10 13" id="KW-0865">Zymogen</keyword>
<evidence type="ECO:0000256" key="5">
    <source>
        <dbReference type="ARBA" id="ARBA00022723"/>
    </source>
</evidence>
<dbReference type="GO" id="GO:0005576">
    <property type="term" value="C:extracellular region"/>
    <property type="evidence" value="ECO:0007669"/>
    <property type="project" value="UniProtKB-SubCell"/>
</dbReference>
<dbReference type="PRINTS" id="PR00999">
    <property type="entry name" value="FUNGALYSIN"/>
</dbReference>
<evidence type="ECO:0000256" key="6">
    <source>
        <dbReference type="ARBA" id="ARBA00022729"/>
    </source>
</evidence>
<evidence type="ECO:0000256" key="8">
    <source>
        <dbReference type="ARBA" id="ARBA00022833"/>
    </source>
</evidence>
<feature type="binding site" evidence="12">
    <location>
        <position position="460"/>
    </location>
    <ligand>
        <name>Zn(2+)</name>
        <dbReference type="ChEBI" id="CHEBI:29105"/>
        <note>catalytic</note>
    </ligand>
</feature>
<comment type="caution">
    <text evidence="15">The sequence shown here is derived from an EMBL/GenBank/DDBJ whole genome shotgun (WGS) entry which is preliminary data.</text>
</comment>
<evidence type="ECO:0000256" key="4">
    <source>
        <dbReference type="ARBA" id="ARBA00022670"/>
    </source>
</evidence>
<keyword evidence="5 12" id="KW-0479">Metal-binding</keyword>
<evidence type="ECO:0000259" key="14">
    <source>
        <dbReference type="Pfam" id="PF07504"/>
    </source>
</evidence>
<protein>
    <recommendedName>
        <fullName evidence="13">Extracellular metalloproteinase</fullName>
        <ecNumber evidence="13">3.4.24.-</ecNumber>
    </recommendedName>
    <alternativeName>
        <fullName evidence="13">Fungalysin</fullName>
    </alternativeName>
</protein>
<evidence type="ECO:0000256" key="13">
    <source>
        <dbReference type="RuleBase" id="RU364017"/>
    </source>
</evidence>
<evidence type="ECO:0000256" key="7">
    <source>
        <dbReference type="ARBA" id="ARBA00022801"/>
    </source>
</evidence>
<dbReference type="SUPFAM" id="SSF55486">
    <property type="entry name" value="Metalloproteases ('zincins'), catalytic domain"/>
    <property type="match status" value="1"/>
</dbReference>
<keyword evidence="4 13" id="KW-0645">Protease</keyword>
<dbReference type="InParanoid" id="A0A2P5I467"/>
<dbReference type="PANTHER" id="PTHR33478">
    <property type="entry name" value="EXTRACELLULAR METALLOPROTEINASE MEP"/>
    <property type="match status" value="1"/>
</dbReference>
<feature type="binding site" evidence="12">
    <location>
        <position position="430"/>
    </location>
    <ligand>
        <name>Zn(2+)</name>
        <dbReference type="ChEBI" id="CHEBI:29105"/>
        <note>catalytic</note>
    </ligand>
</feature>
<dbReference type="EC" id="3.4.24.-" evidence="13"/>
<dbReference type="InterPro" id="IPR011096">
    <property type="entry name" value="FTP_domain"/>
</dbReference>
<gene>
    <name evidence="15" type="ORF">DHEL01_v204300</name>
</gene>
<keyword evidence="7 13" id="KW-0378">Hydrolase</keyword>
<feature type="binding site" evidence="12">
    <location>
        <position position="434"/>
    </location>
    <ligand>
        <name>Zn(2+)</name>
        <dbReference type="ChEBI" id="CHEBI:29105"/>
        <note>catalytic</note>
    </ligand>
</feature>
<feature type="chain" id="PRO_5015023719" description="Extracellular metalloproteinase" evidence="13">
    <location>
        <begin position="17"/>
        <end position="639"/>
    </location>
</feature>
<evidence type="ECO:0000256" key="12">
    <source>
        <dbReference type="PIRSR" id="PIRSR601842-2"/>
    </source>
</evidence>
<accession>A0A2P5I467</accession>
<feature type="active site" evidence="11">
    <location>
        <position position="431"/>
    </location>
</feature>
<evidence type="ECO:0000313" key="16">
    <source>
        <dbReference type="Proteomes" id="UP000094444"/>
    </source>
</evidence>
<dbReference type="Gene3D" id="3.10.170.10">
    <property type="match status" value="1"/>
</dbReference>
<keyword evidence="16" id="KW-1185">Reference proteome</keyword>
<keyword evidence="6 13" id="KW-0732">Signal</keyword>
<dbReference type="OrthoDB" id="3227768at2759"/>
<dbReference type="Proteomes" id="UP000094444">
    <property type="component" value="Unassembled WGS sequence"/>
</dbReference>
<proteinExistence type="inferred from homology"/>
<feature type="signal peptide" evidence="13">
    <location>
        <begin position="1"/>
        <end position="16"/>
    </location>
</feature>
<comment type="cofactor">
    <cofactor evidence="12">
        <name>Zn(2+)</name>
        <dbReference type="ChEBI" id="CHEBI:29105"/>
    </cofactor>
    <text evidence="12">Binds 1 zinc ion per subunit.</text>
</comment>
<dbReference type="PANTHER" id="PTHR33478:SF1">
    <property type="entry name" value="EXTRACELLULAR METALLOPROTEINASE MEP"/>
    <property type="match status" value="1"/>
</dbReference>
<evidence type="ECO:0000256" key="11">
    <source>
        <dbReference type="PIRSR" id="PIRSR601842-1"/>
    </source>
</evidence>
<dbReference type="InterPro" id="IPR050371">
    <property type="entry name" value="Fungal_virulence_M36"/>
</dbReference>
<feature type="domain" description="FTP" evidence="14">
    <location>
        <begin position="89"/>
        <end position="140"/>
    </location>
</feature>
<keyword evidence="9 13" id="KW-0482">Metalloprotease</keyword>
<dbReference type="GO" id="GO:0004222">
    <property type="term" value="F:metalloendopeptidase activity"/>
    <property type="evidence" value="ECO:0007669"/>
    <property type="project" value="InterPro"/>
</dbReference>
<evidence type="ECO:0000256" key="1">
    <source>
        <dbReference type="ARBA" id="ARBA00004613"/>
    </source>
</evidence>
<comment type="subcellular location">
    <subcellularLocation>
        <location evidence="1 13">Secreted</location>
    </subcellularLocation>
</comment>
<evidence type="ECO:0000256" key="9">
    <source>
        <dbReference type="ARBA" id="ARBA00023049"/>
    </source>
</evidence>
<dbReference type="InterPro" id="IPR001842">
    <property type="entry name" value="Peptidase_M36"/>
</dbReference>
<organism evidence="15 16">
    <name type="scientific">Diaporthe helianthi</name>
    <dbReference type="NCBI Taxonomy" id="158607"/>
    <lineage>
        <taxon>Eukaryota</taxon>
        <taxon>Fungi</taxon>
        <taxon>Dikarya</taxon>
        <taxon>Ascomycota</taxon>
        <taxon>Pezizomycotina</taxon>
        <taxon>Sordariomycetes</taxon>
        <taxon>Sordariomycetidae</taxon>
        <taxon>Diaporthales</taxon>
        <taxon>Diaporthaceae</taxon>
        <taxon>Diaporthe</taxon>
    </lineage>
</organism>
<name>A0A2P5I467_DIAHE</name>
<evidence type="ECO:0000256" key="2">
    <source>
        <dbReference type="ARBA" id="ARBA00006006"/>
    </source>
</evidence>
<evidence type="ECO:0000313" key="15">
    <source>
        <dbReference type="EMBL" id="POS77298.1"/>
    </source>
</evidence>
<comment type="similarity">
    <text evidence="2 13">Belongs to the peptidase M36 family.</text>
</comment>
<keyword evidence="3 13" id="KW-0964">Secreted</keyword>
<dbReference type="GO" id="GO:0006508">
    <property type="term" value="P:proteolysis"/>
    <property type="evidence" value="ECO:0007669"/>
    <property type="project" value="UniProtKB-KW"/>
</dbReference>
<evidence type="ECO:0000256" key="10">
    <source>
        <dbReference type="ARBA" id="ARBA00023145"/>
    </source>
</evidence>
<dbReference type="InterPro" id="IPR027268">
    <property type="entry name" value="Peptidase_M4/M1_CTD_sf"/>
</dbReference>
<dbReference type="CDD" id="cd09596">
    <property type="entry name" value="M36"/>
    <property type="match status" value="1"/>
</dbReference>
<dbReference type="Pfam" id="PF07504">
    <property type="entry name" value="FTP"/>
    <property type="match status" value="1"/>
</dbReference>
<dbReference type="Pfam" id="PF02128">
    <property type="entry name" value="Peptidase_M36"/>
    <property type="match status" value="1"/>
</dbReference>
<dbReference type="AlphaFoldDB" id="A0A2P5I467"/>
<dbReference type="Gene3D" id="1.10.390.10">
    <property type="entry name" value="Neutral Protease Domain 2"/>
    <property type="match status" value="1"/>
</dbReference>
<reference evidence="15" key="1">
    <citation type="submission" date="2017-09" db="EMBL/GenBank/DDBJ databases">
        <title>Polyketide synthases of a Diaporthe helianthi virulent isolate.</title>
        <authorList>
            <person name="Baroncelli R."/>
        </authorList>
    </citation>
    <scope>NUCLEOTIDE SEQUENCE [LARGE SCALE GENOMIC DNA]</scope>
    <source>
        <strain evidence="15">7/96</strain>
    </source>
</reference>
<evidence type="ECO:0000256" key="3">
    <source>
        <dbReference type="ARBA" id="ARBA00022525"/>
    </source>
</evidence>